<feature type="transmembrane region" description="Helical" evidence="1">
    <location>
        <begin position="7"/>
        <end position="27"/>
    </location>
</feature>
<feature type="transmembrane region" description="Helical" evidence="1">
    <location>
        <begin position="39"/>
        <end position="55"/>
    </location>
</feature>
<evidence type="ECO:0000313" key="2">
    <source>
        <dbReference type="EMBL" id="EHL98775.1"/>
    </source>
</evidence>
<organism evidence="2 3">
    <name type="scientific">Lentilactobacillus parafarraginis F0439</name>
    <dbReference type="NCBI Taxonomy" id="797515"/>
    <lineage>
        <taxon>Bacteria</taxon>
        <taxon>Bacillati</taxon>
        <taxon>Bacillota</taxon>
        <taxon>Bacilli</taxon>
        <taxon>Lactobacillales</taxon>
        <taxon>Lactobacillaceae</taxon>
        <taxon>Lentilactobacillus</taxon>
    </lineage>
</organism>
<evidence type="ECO:0000313" key="3">
    <source>
        <dbReference type="Proteomes" id="UP000004625"/>
    </source>
</evidence>
<comment type="caution">
    <text evidence="2">The sequence shown here is derived from an EMBL/GenBank/DDBJ whole genome shotgun (WGS) entry which is preliminary data.</text>
</comment>
<dbReference type="PATRIC" id="fig|797515.3.peg.1237"/>
<dbReference type="STRING" id="797515.HMPREF9103_01330"/>
<evidence type="ECO:0000256" key="1">
    <source>
        <dbReference type="SAM" id="Phobius"/>
    </source>
</evidence>
<dbReference type="RefSeq" id="WP_008212366.1">
    <property type="nucleotide sequence ID" value="NZ_JH414959.1"/>
</dbReference>
<keyword evidence="1" id="KW-0812">Transmembrane</keyword>
<dbReference type="eggNOG" id="ENOG5030P58">
    <property type="taxonomic scope" value="Bacteria"/>
</dbReference>
<name>G9ZNM7_9LACO</name>
<accession>G9ZNM7</accession>
<keyword evidence="3" id="KW-1185">Reference proteome</keyword>
<gene>
    <name evidence="2" type="ORF">HMPREF9103_01330</name>
</gene>
<feature type="transmembrane region" description="Helical" evidence="1">
    <location>
        <begin position="62"/>
        <end position="78"/>
    </location>
</feature>
<dbReference type="Proteomes" id="UP000004625">
    <property type="component" value="Unassembled WGS sequence"/>
</dbReference>
<feature type="transmembrane region" description="Helical" evidence="1">
    <location>
        <begin position="84"/>
        <end position="101"/>
    </location>
</feature>
<dbReference type="HOGENOM" id="CLU_2246558_0_0_9"/>
<keyword evidence="1" id="KW-1133">Transmembrane helix</keyword>
<protein>
    <submittedName>
        <fullName evidence="2">Uncharacterized protein</fullName>
    </submittedName>
</protein>
<reference evidence="2 3" key="1">
    <citation type="submission" date="2011-09" db="EMBL/GenBank/DDBJ databases">
        <authorList>
            <person name="Weinstock G."/>
            <person name="Sodergren E."/>
            <person name="Clifton S."/>
            <person name="Fulton L."/>
            <person name="Fulton B."/>
            <person name="Courtney L."/>
            <person name="Fronick C."/>
            <person name="Harrison M."/>
            <person name="Strong C."/>
            <person name="Farmer C."/>
            <person name="Delahaunty K."/>
            <person name="Markovic C."/>
            <person name="Hall O."/>
            <person name="Minx P."/>
            <person name="Tomlinson C."/>
            <person name="Mitreva M."/>
            <person name="Hou S."/>
            <person name="Chen J."/>
            <person name="Wollam A."/>
            <person name="Pepin K.H."/>
            <person name="Johnson M."/>
            <person name="Bhonagiri V."/>
            <person name="Zhang X."/>
            <person name="Suruliraj S."/>
            <person name="Warren W."/>
            <person name="Chinwalla A."/>
            <person name="Mardis E.R."/>
            <person name="Wilson R.K."/>
        </authorList>
    </citation>
    <scope>NUCLEOTIDE SEQUENCE [LARGE SCALE GENOMIC DNA]</scope>
    <source>
        <strain evidence="2 3">F0439</strain>
    </source>
</reference>
<dbReference type="EMBL" id="AGEY01000062">
    <property type="protein sequence ID" value="EHL98775.1"/>
    <property type="molecule type" value="Genomic_DNA"/>
</dbReference>
<sequence>MRANQFSFAFGIFALVVGAILDIYGLFDQFMSLNSAQEVLVGSFILAIGLAFLSIPNRLERYIVQGIIGVGVFYYFYIQNNNVWIALIVAVILVALLEYGLKHR</sequence>
<keyword evidence="1" id="KW-0472">Membrane</keyword>
<proteinExistence type="predicted"/>
<dbReference type="AlphaFoldDB" id="G9ZNM7"/>